<sequence>MEGPCVEASGSHRRIRPGIQEEEPLNEGRRQPQRDYQGDTRKERSRVSKADSRSVKMTASSDPFLVAMSISSATRATFQLGDLPGTAYVWHRGTKAGRWAADAGGGCCPGRVDYTHFLAADVDGDDEDVSRPQDALPQDSDPRREEAGEARTPVAQAQMLNEIQRRGVGLLNKGDVYAMLAQEVAELNAPLASGEPAGVDGCQTEAHCALLIWARTSTGWDVRELHAVSKGDEGLTTCIGPIRVAQLHHFLDDGGYLSIGTRSFTIIHRAGGQQTHVDALSRNPVCTFITEDKMKIAQQQADLRFVKNPQIKSGIVTIRIQSHSKAVVPDSLRAKCLHHFHDDFGYPGKNKT</sequence>
<feature type="region of interest" description="Disordered" evidence="1">
    <location>
        <begin position="124"/>
        <end position="152"/>
    </location>
</feature>
<evidence type="ECO:0000256" key="1">
    <source>
        <dbReference type="SAM" id="MobiDB-lite"/>
    </source>
</evidence>
<evidence type="ECO:0000313" key="2">
    <source>
        <dbReference type="EMBL" id="UYV71469.1"/>
    </source>
</evidence>
<protein>
    <submittedName>
        <fullName evidence="2">Uncharacterized protein</fullName>
    </submittedName>
</protein>
<feature type="compositionally biased region" description="Basic and acidic residues" evidence="1">
    <location>
        <begin position="140"/>
        <end position="149"/>
    </location>
</feature>
<dbReference type="EMBL" id="CP092870">
    <property type="protein sequence ID" value="UYV71469.1"/>
    <property type="molecule type" value="Genomic_DNA"/>
</dbReference>
<evidence type="ECO:0000313" key="3">
    <source>
        <dbReference type="Proteomes" id="UP001235939"/>
    </source>
</evidence>
<keyword evidence="3" id="KW-1185">Reference proteome</keyword>
<name>A0ABY6KS78_9ARAC</name>
<accession>A0ABY6KS78</accession>
<feature type="region of interest" description="Disordered" evidence="1">
    <location>
        <begin position="1"/>
        <end position="57"/>
    </location>
</feature>
<proteinExistence type="predicted"/>
<organism evidence="2 3">
    <name type="scientific">Cordylochernes scorpioides</name>
    <dbReference type="NCBI Taxonomy" id="51811"/>
    <lineage>
        <taxon>Eukaryota</taxon>
        <taxon>Metazoa</taxon>
        <taxon>Ecdysozoa</taxon>
        <taxon>Arthropoda</taxon>
        <taxon>Chelicerata</taxon>
        <taxon>Arachnida</taxon>
        <taxon>Pseudoscorpiones</taxon>
        <taxon>Cheliferoidea</taxon>
        <taxon>Chernetidae</taxon>
        <taxon>Cordylochernes</taxon>
    </lineage>
</organism>
<dbReference type="Proteomes" id="UP001235939">
    <property type="component" value="Chromosome 08"/>
</dbReference>
<gene>
    <name evidence="2" type="ORF">LAZ67_8003411</name>
</gene>
<reference evidence="2 3" key="1">
    <citation type="submission" date="2022-01" db="EMBL/GenBank/DDBJ databases">
        <title>A chromosomal length assembly of Cordylochernes scorpioides.</title>
        <authorList>
            <person name="Zeh D."/>
            <person name="Zeh J."/>
        </authorList>
    </citation>
    <scope>NUCLEOTIDE SEQUENCE [LARGE SCALE GENOMIC DNA]</scope>
    <source>
        <strain evidence="2">IN4F17</strain>
        <tissue evidence="2">Whole Body</tissue>
    </source>
</reference>
<feature type="compositionally biased region" description="Basic and acidic residues" evidence="1">
    <location>
        <begin position="26"/>
        <end position="54"/>
    </location>
</feature>